<keyword evidence="4 5" id="KW-0472">Membrane</keyword>
<dbReference type="PANTHER" id="PTHR14948">
    <property type="entry name" value="NG5"/>
    <property type="match status" value="1"/>
</dbReference>
<reference evidence="6" key="1">
    <citation type="submission" date="2020-05" db="EMBL/GenBank/DDBJ databases">
        <authorList>
            <person name="Chiriac C."/>
            <person name="Salcher M."/>
            <person name="Ghai R."/>
            <person name="Kavagutti S V."/>
        </authorList>
    </citation>
    <scope>NUCLEOTIDE SEQUENCE</scope>
</reference>
<dbReference type="EMBL" id="CAEZVB010000014">
    <property type="protein sequence ID" value="CAB4617585.1"/>
    <property type="molecule type" value="Genomic_DNA"/>
</dbReference>
<evidence type="ECO:0000256" key="2">
    <source>
        <dbReference type="ARBA" id="ARBA00022692"/>
    </source>
</evidence>
<evidence type="ECO:0000256" key="4">
    <source>
        <dbReference type="ARBA" id="ARBA00023136"/>
    </source>
</evidence>
<proteinExistence type="predicted"/>
<dbReference type="EMBL" id="CAFBMO010000112">
    <property type="protein sequence ID" value="CAB4920255.1"/>
    <property type="molecule type" value="Genomic_DNA"/>
</dbReference>
<comment type="subcellular location">
    <subcellularLocation>
        <location evidence="1">Membrane</location>
    </subcellularLocation>
</comment>
<evidence type="ECO:0000313" key="6">
    <source>
        <dbReference type="EMBL" id="CAB4617585.1"/>
    </source>
</evidence>
<evidence type="ECO:0000313" key="7">
    <source>
        <dbReference type="EMBL" id="CAB4920255.1"/>
    </source>
</evidence>
<dbReference type="GO" id="GO:0016020">
    <property type="term" value="C:membrane"/>
    <property type="evidence" value="ECO:0007669"/>
    <property type="project" value="UniProtKB-SubCell"/>
</dbReference>
<dbReference type="PANTHER" id="PTHR14948:SF44">
    <property type="entry name" value="PROLINE-RICH TRANSMEMBRANE PROTEIN 1-LIKE"/>
    <property type="match status" value="1"/>
</dbReference>
<feature type="transmembrane region" description="Helical" evidence="5">
    <location>
        <begin position="15"/>
        <end position="42"/>
    </location>
</feature>
<gene>
    <name evidence="6" type="ORF">UFOPK1908_00500</name>
    <name evidence="7" type="ORF">UFOPK3576_01635</name>
</gene>
<name>A0A6J6I1C2_9ZZZZ</name>
<protein>
    <submittedName>
        <fullName evidence="6">Unannotated protein</fullName>
    </submittedName>
</protein>
<keyword evidence="2 5" id="KW-0812">Transmembrane</keyword>
<evidence type="ECO:0000256" key="3">
    <source>
        <dbReference type="ARBA" id="ARBA00022989"/>
    </source>
</evidence>
<dbReference type="InterPro" id="IPR007593">
    <property type="entry name" value="CD225/Dispanin_fam"/>
</dbReference>
<dbReference type="Pfam" id="PF04505">
    <property type="entry name" value="CD225"/>
    <property type="match status" value="1"/>
</dbReference>
<evidence type="ECO:0000256" key="1">
    <source>
        <dbReference type="ARBA" id="ARBA00004370"/>
    </source>
</evidence>
<keyword evidence="3 5" id="KW-1133">Transmembrane helix</keyword>
<feature type="transmembrane region" description="Helical" evidence="5">
    <location>
        <begin position="63"/>
        <end position="88"/>
    </location>
</feature>
<evidence type="ECO:0000256" key="5">
    <source>
        <dbReference type="SAM" id="Phobius"/>
    </source>
</evidence>
<organism evidence="6">
    <name type="scientific">freshwater metagenome</name>
    <dbReference type="NCBI Taxonomy" id="449393"/>
    <lineage>
        <taxon>unclassified sequences</taxon>
        <taxon>metagenomes</taxon>
        <taxon>ecological metagenomes</taxon>
    </lineage>
</organism>
<dbReference type="AlphaFoldDB" id="A0A6J6I1C2"/>
<sequence length="90" mass="9809">MTEVEEVAEVAPRTYLWWAVAATALCFFPFGIVALIFAIKTIAAVDRSDLDAANKSSKLARRWLKITVIVGVTVNGLILIIFGFMGAFST</sequence>
<dbReference type="InterPro" id="IPR051423">
    <property type="entry name" value="CD225/Dispanin"/>
</dbReference>
<accession>A0A6J6I1C2</accession>